<dbReference type="STRING" id="764291.STRUR_0810"/>
<evidence type="ECO:0000313" key="2">
    <source>
        <dbReference type="Proteomes" id="UP000005388"/>
    </source>
</evidence>
<proteinExistence type="predicted"/>
<keyword evidence="2" id="KW-1185">Reference proteome</keyword>
<reference evidence="1 2" key="1">
    <citation type="journal article" date="2014" name="Int. J. Syst. Evol. Microbiol.">
        <title>Phylogenomics and the dynamic genome evolution of the genus Streptococcus.</title>
        <authorList>
            <consortium name="The Broad Institute Genome Sequencing Platform"/>
            <person name="Richards V.P."/>
            <person name="Palmer S.R."/>
            <person name="Pavinski Bitar P.D."/>
            <person name="Qin X."/>
            <person name="Weinstock G.M."/>
            <person name="Highlander S.K."/>
            <person name="Town C.D."/>
            <person name="Burne R.A."/>
            <person name="Stanhope M.J."/>
        </authorList>
    </citation>
    <scope>NUCLEOTIDE SEQUENCE [LARGE SCALE GENOMIC DNA]</scope>
    <source>
        <strain evidence="1 2">2285-97</strain>
    </source>
</reference>
<organism evidence="1 2">
    <name type="scientific">Streptococcus urinalis 2285-97</name>
    <dbReference type="NCBI Taxonomy" id="764291"/>
    <lineage>
        <taxon>Bacteria</taxon>
        <taxon>Bacillati</taxon>
        <taxon>Bacillota</taxon>
        <taxon>Bacilli</taxon>
        <taxon>Lactobacillales</taxon>
        <taxon>Streptococcaceae</taxon>
        <taxon>Streptococcus</taxon>
    </lineage>
</organism>
<protein>
    <submittedName>
        <fullName evidence="1">Uncharacterized protein</fullName>
    </submittedName>
</protein>
<comment type="caution">
    <text evidence="1">The sequence shown here is derived from an EMBL/GenBank/DDBJ whole genome shotgun (WGS) entry which is preliminary data.</text>
</comment>
<dbReference type="Proteomes" id="UP000005388">
    <property type="component" value="Unassembled WGS sequence"/>
</dbReference>
<dbReference type="AlphaFoldDB" id="G5KEH6"/>
<evidence type="ECO:0000313" key="1">
    <source>
        <dbReference type="EMBL" id="EHJ57412.1"/>
    </source>
</evidence>
<name>G5KEH6_9STRE</name>
<dbReference type="EMBL" id="AEUZ02000001">
    <property type="protein sequence ID" value="EHJ57412.1"/>
    <property type="molecule type" value="Genomic_DNA"/>
</dbReference>
<dbReference type="RefSeq" id="WP_006740124.1">
    <property type="nucleotide sequence ID" value="NZ_AEUZ02000001.1"/>
</dbReference>
<accession>G5KEH6</accession>
<gene>
    <name evidence="1" type="ORF">STRUR_0810</name>
</gene>
<sequence length="114" mass="13184">MDIKNKGYINFNEKINKKTDKFMTASMSFANGKDDAGNWKNDYIQAMVFADKISELEAHIGQLSEVEGYFRLNEYNDKKYPQLIITEFTDGIEAQPSVFENVKQIEVDELDLPF</sequence>